<evidence type="ECO:0000256" key="2">
    <source>
        <dbReference type="ARBA" id="ARBA00006338"/>
    </source>
</evidence>
<dbReference type="EnsemblMetazoa" id="GBRI005442-RA">
    <property type="protein sequence ID" value="GBRI005442-PA"/>
    <property type="gene ID" value="GBRI005442"/>
</dbReference>
<evidence type="ECO:0000259" key="5">
    <source>
        <dbReference type="Pfam" id="PF12260"/>
    </source>
</evidence>
<keyword evidence="7" id="KW-1185">Reference proteome</keyword>
<name>A0A1A9W3W4_9MUSC</name>
<dbReference type="InterPro" id="IPR022049">
    <property type="entry name" value="FAM69_kinase_dom"/>
</dbReference>
<evidence type="ECO:0000256" key="1">
    <source>
        <dbReference type="ARBA" id="ARBA00004613"/>
    </source>
</evidence>
<evidence type="ECO:0000313" key="7">
    <source>
        <dbReference type="Proteomes" id="UP000091820"/>
    </source>
</evidence>
<keyword evidence="4" id="KW-0732">Signal</keyword>
<dbReference type="InterPro" id="IPR020519">
    <property type="entry name" value="DIPK2A/B"/>
</dbReference>
<evidence type="ECO:0000256" key="3">
    <source>
        <dbReference type="ARBA" id="ARBA00022525"/>
    </source>
</evidence>
<comment type="subcellular location">
    <subcellularLocation>
        <location evidence="1">Secreted</location>
    </subcellularLocation>
</comment>
<dbReference type="AlphaFoldDB" id="A0A1A9W3W4"/>
<dbReference type="STRING" id="37001.A0A1A9W3W4"/>
<comment type="similarity">
    <text evidence="2">Belongs to the DIPK family.</text>
</comment>
<dbReference type="VEuPathDB" id="VectorBase:GBRI005442"/>
<dbReference type="Proteomes" id="UP000091820">
    <property type="component" value="Unassembled WGS sequence"/>
</dbReference>
<proteinExistence type="inferred from homology"/>
<dbReference type="Gene3D" id="1.10.510.10">
    <property type="entry name" value="Transferase(Phosphotransferase) domain 1"/>
    <property type="match status" value="1"/>
</dbReference>
<feature type="domain" description="FAM69 protein-kinase" evidence="5">
    <location>
        <begin position="177"/>
        <end position="362"/>
    </location>
</feature>
<evidence type="ECO:0000313" key="6">
    <source>
        <dbReference type="EnsemblMetazoa" id="GBRI005442-PA"/>
    </source>
</evidence>
<accession>A0A1A9W3W4</accession>
<reference evidence="7" key="1">
    <citation type="submission" date="2014-03" db="EMBL/GenBank/DDBJ databases">
        <authorList>
            <person name="Aksoy S."/>
            <person name="Warren W."/>
            <person name="Wilson R.K."/>
        </authorList>
    </citation>
    <scope>NUCLEOTIDE SEQUENCE [LARGE SCALE GENOMIC DNA]</scope>
    <source>
        <strain evidence="7">IAEA</strain>
    </source>
</reference>
<organism evidence="6 7">
    <name type="scientific">Glossina brevipalpis</name>
    <dbReference type="NCBI Taxonomy" id="37001"/>
    <lineage>
        <taxon>Eukaryota</taxon>
        <taxon>Metazoa</taxon>
        <taxon>Ecdysozoa</taxon>
        <taxon>Arthropoda</taxon>
        <taxon>Hexapoda</taxon>
        <taxon>Insecta</taxon>
        <taxon>Pterygota</taxon>
        <taxon>Neoptera</taxon>
        <taxon>Endopterygota</taxon>
        <taxon>Diptera</taxon>
        <taxon>Brachycera</taxon>
        <taxon>Muscomorpha</taxon>
        <taxon>Hippoboscoidea</taxon>
        <taxon>Glossinidae</taxon>
        <taxon>Glossina</taxon>
    </lineage>
</organism>
<evidence type="ECO:0000256" key="4">
    <source>
        <dbReference type="ARBA" id="ARBA00022729"/>
    </source>
</evidence>
<reference evidence="6" key="2">
    <citation type="submission" date="2020-05" db="UniProtKB">
        <authorList>
            <consortium name="EnsemblMetazoa"/>
        </authorList>
    </citation>
    <scope>IDENTIFICATION</scope>
    <source>
        <strain evidence="6">IAEA</strain>
    </source>
</reference>
<dbReference type="PANTHER" id="PTHR32073">
    <property type="entry name" value="GH11358P"/>
    <property type="match status" value="1"/>
</dbReference>
<dbReference type="GO" id="GO:0005576">
    <property type="term" value="C:extracellular region"/>
    <property type="evidence" value="ECO:0007669"/>
    <property type="project" value="UniProtKB-SubCell"/>
</dbReference>
<protein>
    <submittedName>
        <fullName evidence="6">PIP49_C domain-containing protein</fullName>
    </submittedName>
</protein>
<dbReference type="Pfam" id="PF12260">
    <property type="entry name" value="PIP49_C"/>
    <property type="match status" value="1"/>
</dbReference>
<keyword evidence="3" id="KW-0964">Secreted</keyword>
<dbReference type="PANTHER" id="PTHR32073:SF7">
    <property type="entry name" value="GH11358P"/>
    <property type="match status" value="1"/>
</dbReference>
<sequence length="393" mass="46508">MPECDEFATIPKGRRRENISYLRLSILLIVVINTLEVKISAIEPENLYKSYLKEDSRLCTYCFESQLKGCEKFYERITDQDLSLQTIMDILPKISSRRNIRWLTMQNTSERIVCKYLFRNKKKLFRHATVQNLRNEFFHSEDPNTWQYCPNKDVESFLMQLKMYLNLKPETSWFYALINVELLLMPVLYDLNFPVPKTWRICGFTLIEDNAGQSLHYFYRTNFFQKLEIARQLLEATLKFSNGFSNYRLYVTDLTADNIIYDITKGKLFLIDLDSVFIVDSSKAKYNTSVHRYEYEVCEGCFSYSPLDICDYNISDVNIFLACQFLTEDLYRRKNGGFLYPIPQSVQERYPNLEKLLYQCVRCTHSDCQNRFDSANNVINLIKEILLVHGVHL</sequence>